<proteinExistence type="predicted"/>
<evidence type="ECO:0000313" key="2">
    <source>
        <dbReference type="Proteomes" id="UP000712947"/>
    </source>
</evidence>
<evidence type="ECO:0000313" key="1">
    <source>
        <dbReference type="EMBL" id="NIL23580.1"/>
    </source>
</evidence>
<dbReference type="PROSITE" id="PS51257">
    <property type="entry name" value="PROKAR_LIPOPROTEIN"/>
    <property type="match status" value="1"/>
</dbReference>
<name>A0AA44I0L6_YERMO</name>
<accession>A0AA44I0L6</accession>
<organism evidence="1 2">
    <name type="scientific">Yersinia mollaretii</name>
    <dbReference type="NCBI Taxonomy" id="33060"/>
    <lineage>
        <taxon>Bacteria</taxon>
        <taxon>Pseudomonadati</taxon>
        <taxon>Pseudomonadota</taxon>
        <taxon>Gammaproteobacteria</taxon>
        <taxon>Enterobacterales</taxon>
        <taxon>Yersiniaceae</taxon>
        <taxon>Yersinia</taxon>
    </lineage>
</organism>
<dbReference type="EMBL" id="JAASAI010000014">
    <property type="protein sequence ID" value="NIL23580.1"/>
    <property type="molecule type" value="Genomic_DNA"/>
</dbReference>
<gene>
    <name evidence="1" type="ORF">HB991_13810</name>
</gene>
<evidence type="ECO:0008006" key="3">
    <source>
        <dbReference type="Google" id="ProtNLM"/>
    </source>
</evidence>
<sequence length="195" mass="22236">MRILYLALAIFFLQGCSSTKDVDLSYQEAKSMPGYGFIEFDFNDSTITKKGYDGLKSYTIQYVKDNKSLFVNIKNMDQNGGVFHAYIPYYKGYQFRNISSGWVEFTCEYCSSPVVREFVNVYSTSAVGGSWCEETIYKNKKSFDYTDGCKKESQEKNGKGLYNSFMGHVYITPQFNDNYQTFTNRAPSGHQSAGS</sequence>
<comment type="caution">
    <text evidence="1">The sequence shown here is derived from an EMBL/GenBank/DDBJ whole genome shotgun (WGS) entry which is preliminary data.</text>
</comment>
<dbReference type="Proteomes" id="UP000712947">
    <property type="component" value="Unassembled WGS sequence"/>
</dbReference>
<dbReference type="RefSeq" id="WP_050536400.1">
    <property type="nucleotide sequence ID" value="NZ_CABHYJ010000058.1"/>
</dbReference>
<protein>
    <recommendedName>
        <fullName evidence="3">Lipoprotein</fullName>
    </recommendedName>
</protein>
<dbReference type="AlphaFoldDB" id="A0AA44I0L6"/>
<reference evidence="1" key="1">
    <citation type="submission" date="2020-03" db="EMBL/GenBank/DDBJ databases">
        <authorList>
            <person name="Kislichkina A."/>
            <person name="Dentovskaya S."/>
            <person name="Shaikhutdinov R."/>
            <person name="Ivanov S."/>
            <person name="Sizova A."/>
            <person name="Solomentsev V."/>
            <person name="Bogun A."/>
        </authorList>
    </citation>
    <scope>NUCLEOTIDE SEQUENCE</scope>
    <source>
        <strain evidence="1">SCPM-O-B-7610</strain>
    </source>
</reference>